<gene>
    <name evidence="2" type="primary">RRI2</name>
    <name evidence="2" type="ORF">C6P45_002704</name>
</gene>
<dbReference type="PROSITE" id="PS50250">
    <property type="entry name" value="PCI"/>
    <property type="match status" value="1"/>
</dbReference>
<accession>A0A9P6WCG3</accession>
<evidence type="ECO:0000313" key="2">
    <source>
        <dbReference type="EMBL" id="KAG0670231.1"/>
    </source>
</evidence>
<dbReference type="Proteomes" id="UP000750334">
    <property type="component" value="Unassembled WGS sequence"/>
</dbReference>
<evidence type="ECO:0000313" key="3">
    <source>
        <dbReference type="Proteomes" id="UP000750334"/>
    </source>
</evidence>
<dbReference type="InterPro" id="IPR000717">
    <property type="entry name" value="PCI_dom"/>
</dbReference>
<evidence type="ECO:0000259" key="1">
    <source>
        <dbReference type="PROSITE" id="PS50250"/>
    </source>
</evidence>
<sequence length="657" mass="76898">MSDDSNEDNYDDFMYSEDEYMGSDAELAFESDNDLDDIHITEPEEPVKTYAFQEIFDSIISLLKQGEYEVANDQIAQLSNNEDYSFSDKVNAELTVIRIWSCSYPLYLTRDKTSNLCKEGYRALENIIKLHAYITETQIAVLLQTIDELLLGGKSPANVPLIFSISEDSRESIDETGILDESHTISLEKFITDKEQSGIRWVQSLQRLVEFKRLYMVFLRRSYYYQIIETEHITQLQALIDILSQSSERRDTALLTRAIELILQGFLSNFLVKGASNHEFYRNQFESNIYHLQTIAADSLALQQDSKLMLIMHLCSGINYLPRCERYDEEEENELDNQDVGSNTLTNFVDRISNCRNEFLTALNKLYEIGLSFNPSNLPGIYKLILSVFVMTSMILVKLQKINIDPFTFEQVQIHNSLPFFQLLQDIYDDWVNIDIEKLYHDISNLDHFLKLTLQYFMEKILQLSQTMKLWFHIAPNYSCISIRDLSEQLTYHEEHKVTRDEVLTILMRSIMRGKAIVYYKIDFINDLIYFGDENKRPLTRKTTRISSSYQPWHKQANVTELSEEYMNLEYANDVSVFSIETRHIVANSANSFFDQVKQNRNDHYNHYNNNTSETPNVKQTVRTDQIQTQLHEKYLQLVEMARMNIETFQSNTETSE</sequence>
<keyword evidence="3" id="KW-1185">Reference proteome</keyword>
<feature type="domain" description="PCI" evidence="1">
    <location>
        <begin position="355"/>
        <end position="536"/>
    </location>
</feature>
<dbReference type="EMBL" id="PUHR01000026">
    <property type="protein sequence ID" value="KAG0670231.1"/>
    <property type="molecule type" value="Genomic_DNA"/>
</dbReference>
<name>A0A9P6WCG3_MAUEX</name>
<comment type="caution">
    <text evidence="2">The sequence shown here is derived from an EMBL/GenBank/DDBJ whole genome shotgun (WGS) entry which is preliminary data.</text>
</comment>
<protein>
    <submittedName>
        <fullName evidence="2">COP9 signalosome (CSN) subunit</fullName>
    </submittedName>
</protein>
<dbReference type="OrthoDB" id="4047547at2759"/>
<dbReference type="AlphaFoldDB" id="A0A9P6WCG3"/>
<reference evidence="2 3" key="1">
    <citation type="submission" date="2020-11" db="EMBL/GenBank/DDBJ databases">
        <title>Kefir isolates.</title>
        <authorList>
            <person name="Marcisauskas S."/>
            <person name="Kim Y."/>
            <person name="Blasche S."/>
        </authorList>
    </citation>
    <scope>NUCLEOTIDE SEQUENCE [LARGE SCALE GENOMIC DNA]</scope>
    <source>
        <strain evidence="2 3">OG2</strain>
    </source>
</reference>
<proteinExistence type="predicted"/>
<organism evidence="2 3">
    <name type="scientific">Maudiozyma exigua</name>
    <name type="common">Yeast</name>
    <name type="synonym">Kazachstania exigua</name>
    <dbReference type="NCBI Taxonomy" id="34358"/>
    <lineage>
        <taxon>Eukaryota</taxon>
        <taxon>Fungi</taxon>
        <taxon>Dikarya</taxon>
        <taxon>Ascomycota</taxon>
        <taxon>Saccharomycotina</taxon>
        <taxon>Saccharomycetes</taxon>
        <taxon>Saccharomycetales</taxon>
        <taxon>Saccharomycetaceae</taxon>
        <taxon>Maudiozyma</taxon>
    </lineage>
</organism>